<reference evidence="1 2" key="1">
    <citation type="submission" date="2024-09" db="EMBL/GenBank/DDBJ databases">
        <authorList>
            <person name="Sun Q."/>
            <person name="Mori K."/>
        </authorList>
    </citation>
    <scope>NUCLEOTIDE SEQUENCE [LARGE SCALE GENOMIC DNA]</scope>
    <source>
        <strain evidence="1 2">JCM 13503</strain>
    </source>
</reference>
<evidence type="ECO:0000313" key="2">
    <source>
        <dbReference type="Proteomes" id="UP001589733"/>
    </source>
</evidence>
<dbReference type="RefSeq" id="WP_380012193.1">
    <property type="nucleotide sequence ID" value="NZ_JBHLYR010000049.1"/>
</dbReference>
<dbReference type="Proteomes" id="UP001589733">
    <property type="component" value="Unassembled WGS sequence"/>
</dbReference>
<keyword evidence="2" id="KW-1185">Reference proteome</keyword>
<evidence type="ECO:0008006" key="3">
    <source>
        <dbReference type="Google" id="ProtNLM"/>
    </source>
</evidence>
<name>A0ABV6B4N6_9DEIO</name>
<evidence type="ECO:0000313" key="1">
    <source>
        <dbReference type="EMBL" id="MFB9993411.1"/>
    </source>
</evidence>
<proteinExistence type="predicted"/>
<gene>
    <name evidence="1" type="ORF">ACFFLM_15700</name>
</gene>
<comment type="caution">
    <text evidence="1">The sequence shown here is derived from an EMBL/GenBank/DDBJ whole genome shotgun (WGS) entry which is preliminary data.</text>
</comment>
<sequence length="391" mass="44276">MNDQHSLFETVLVPAGQPAAVLPDLVHIGQGWRAVIQDLAGPGRRWLVTPWLTTTHADLLEHVQKGDRLLIRGHAGDFLKGQSDLNAVRAFQEWGVEVYRLPNLHAKVYAREQDGSGVLWLGSANLSRRGEAGTPRSRQLEAMSGPHPLTGAALTQLESLWRDSKPFSMEETQREVERLVQEREAIRELLLAQAELGVLALRLSFKVLGGQFTIPPNWLGHANEQAQRDRVKYPSVEFIDPESNLASRFRTFMRAEKKKLGDLLEDVPGTGGLYVLRLEDMPKVKTVLDDLARQAQQRFEKELRQERDHLRADFGRRFESAFQRFLSEASSHVARTPQDAARQATLAFDEYVSRDPFGVSAQFFIPLADHEDPSSALMQAMQHVRERQWLL</sequence>
<dbReference type="Gene3D" id="3.30.870.10">
    <property type="entry name" value="Endonuclease Chain A"/>
    <property type="match status" value="1"/>
</dbReference>
<organism evidence="1 2">
    <name type="scientific">Deinococcus oregonensis</name>
    <dbReference type="NCBI Taxonomy" id="1805970"/>
    <lineage>
        <taxon>Bacteria</taxon>
        <taxon>Thermotogati</taxon>
        <taxon>Deinococcota</taxon>
        <taxon>Deinococci</taxon>
        <taxon>Deinococcales</taxon>
        <taxon>Deinococcaceae</taxon>
        <taxon>Deinococcus</taxon>
    </lineage>
</organism>
<dbReference type="EMBL" id="JBHLYR010000049">
    <property type="protein sequence ID" value="MFB9993411.1"/>
    <property type="molecule type" value="Genomic_DNA"/>
</dbReference>
<protein>
    <recommendedName>
        <fullName evidence="3">Phospholipase D-like domain-containing protein</fullName>
    </recommendedName>
</protein>
<accession>A0ABV6B4N6</accession>